<dbReference type="GO" id="GO:0006308">
    <property type="term" value="P:DNA catabolic process"/>
    <property type="evidence" value="ECO:0007669"/>
    <property type="project" value="UniProtKB-UniRule"/>
</dbReference>
<evidence type="ECO:0000256" key="1">
    <source>
        <dbReference type="ARBA" id="ARBA00009998"/>
    </source>
</evidence>
<dbReference type="NCBIfam" id="TIGR01280">
    <property type="entry name" value="xseB"/>
    <property type="match status" value="1"/>
</dbReference>
<dbReference type="GO" id="GO:0005737">
    <property type="term" value="C:cytoplasm"/>
    <property type="evidence" value="ECO:0007669"/>
    <property type="project" value="UniProtKB-SubCell"/>
</dbReference>
<comment type="subunit">
    <text evidence="6">Heterooligomer composed of large and small subunits.</text>
</comment>
<evidence type="ECO:0000256" key="4">
    <source>
        <dbReference type="ARBA" id="ARBA00022801"/>
    </source>
</evidence>
<keyword evidence="3 6" id="KW-0540">Nuclease</keyword>
<dbReference type="RefSeq" id="WP_264326028.1">
    <property type="nucleotide sequence ID" value="NZ_JADEXQ010000055.1"/>
</dbReference>
<dbReference type="InterPro" id="IPR003761">
    <property type="entry name" value="Exonuc_VII_S"/>
</dbReference>
<evidence type="ECO:0000256" key="6">
    <source>
        <dbReference type="HAMAP-Rule" id="MF_00337"/>
    </source>
</evidence>
<evidence type="ECO:0000256" key="3">
    <source>
        <dbReference type="ARBA" id="ARBA00022722"/>
    </source>
</evidence>
<proteinExistence type="inferred from homology"/>
<evidence type="ECO:0000256" key="5">
    <source>
        <dbReference type="ARBA" id="ARBA00022839"/>
    </source>
</evidence>
<comment type="catalytic activity">
    <reaction evidence="6">
        <text>Exonucleolytic cleavage in either 5'- to 3'- or 3'- to 5'-direction to yield nucleoside 5'-phosphates.</text>
        <dbReference type="EC" id="3.1.11.6"/>
    </reaction>
</comment>
<evidence type="ECO:0000256" key="2">
    <source>
        <dbReference type="ARBA" id="ARBA00022490"/>
    </source>
</evidence>
<dbReference type="HAMAP" id="MF_00337">
    <property type="entry name" value="Exonuc_7_S"/>
    <property type="match status" value="1"/>
</dbReference>
<name>A0A928VM86_9CYAN</name>
<dbReference type="GO" id="GO:0009318">
    <property type="term" value="C:exodeoxyribonuclease VII complex"/>
    <property type="evidence" value="ECO:0007669"/>
    <property type="project" value="UniProtKB-UniRule"/>
</dbReference>
<dbReference type="EMBL" id="JADEXQ010000055">
    <property type="protein sequence ID" value="MBE9031198.1"/>
    <property type="molecule type" value="Genomic_DNA"/>
</dbReference>
<comment type="subcellular location">
    <subcellularLocation>
        <location evidence="6">Cytoplasm</location>
    </subcellularLocation>
</comment>
<dbReference type="Pfam" id="PF02609">
    <property type="entry name" value="Exonuc_VII_S"/>
    <property type="match status" value="1"/>
</dbReference>
<keyword evidence="8" id="KW-1185">Reference proteome</keyword>
<organism evidence="7 8">
    <name type="scientific">Romeriopsis navalis LEGE 11480</name>
    <dbReference type="NCBI Taxonomy" id="2777977"/>
    <lineage>
        <taxon>Bacteria</taxon>
        <taxon>Bacillati</taxon>
        <taxon>Cyanobacteriota</taxon>
        <taxon>Cyanophyceae</taxon>
        <taxon>Leptolyngbyales</taxon>
        <taxon>Leptolyngbyaceae</taxon>
        <taxon>Romeriopsis</taxon>
        <taxon>Romeriopsis navalis</taxon>
    </lineage>
</organism>
<keyword evidence="2 6" id="KW-0963">Cytoplasm</keyword>
<gene>
    <name evidence="6 7" type="primary">xseB</name>
    <name evidence="7" type="ORF">IQ266_15800</name>
</gene>
<protein>
    <recommendedName>
        <fullName evidence="6">Exodeoxyribonuclease 7 small subunit</fullName>
        <ecNumber evidence="6">3.1.11.6</ecNumber>
    </recommendedName>
    <alternativeName>
        <fullName evidence="6">Exodeoxyribonuclease VII small subunit</fullName>
        <shortName evidence="6">Exonuclease VII small subunit</shortName>
    </alternativeName>
</protein>
<dbReference type="PIRSF" id="PIRSF006488">
    <property type="entry name" value="Exonuc_VII_S"/>
    <property type="match status" value="1"/>
</dbReference>
<reference evidence="7" key="1">
    <citation type="submission" date="2020-10" db="EMBL/GenBank/DDBJ databases">
        <authorList>
            <person name="Castelo-Branco R."/>
            <person name="Eusebio N."/>
            <person name="Adriana R."/>
            <person name="Vieira A."/>
            <person name="Brugerolle De Fraissinette N."/>
            <person name="Rezende De Castro R."/>
            <person name="Schneider M.P."/>
            <person name="Vasconcelos V."/>
            <person name="Leao P.N."/>
        </authorList>
    </citation>
    <scope>NUCLEOTIDE SEQUENCE</scope>
    <source>
        <strain evidence="7">LEGE 11480</strain>
    </source>
</reference>
<dbReference type="Gene3D" id="1.10.287.1040">
    <property type="entry name" value="Exonuclease VII, small subunit"/>
    <property type="match status" value="1"/>
</dbReference>
<dbReference type="InterPro" id="IPR037004">
    <property type="entry name" value="Exonuc_VII_ssu_sf"/>
</dbReference>
<accession>A0A928VM86</accession>
<keyword evidence="5 6" id="KW-0269">Exonuclease</keyword>
<comment type="similarity">
    <text evidence="1 6">Belongs to the XseB family.</text>
</comment>
<dbReference type="SUPFAM" id="SSF116842">
    <property type="entry name" value="XseB-like"/>
    <property type="match status" value="1"/>
</dbReference>
<comment type="function">
    <text evidence="6">Bidirectionally degrades single-stranded DNA into large acid-insoluble oligonucleotides, which are then degraded further into small acid-soluble oligonucleotides.</text>
</comment>
<sequence>MATAKRKSPAKEWNYETTVSEIESILNLIESGEMDLADVFEQFSTAIAQLKECEKFLGERQQQVDLLIETLTDEDF</sequence>
<dbReference type="AlphaFoldDB" id="A0A928VM86"/>
<keyword evidence="4 6" id="KW-0378">Hydrolase</keyword>
<comment type="caution">
    <text evidence="7">The sequence shown here is derived from an EMBL/GenBank/DDBJ whole genome shotgun (WGS) entry which is preliminary data.</text>
</comment>
<dbReference type="EC" id="3.1.11.6" evidence="6"/>
<evidence type="ECO:0000313" key="7">
    <source>
        <dbReference type="EMBL" id="MBE9031198.1"/>
    </source>
</evidence>
<dbReference type="GO" id="GO:0008855">
    <property type="term" value="F:exodeoxyribonuclease VII activity"/>
    <property type="evidence" value="ECO:0007669"/>
    <property type="project" value="UniProtKB-UniRule"/>
</dbReference>
<dbReference type="Proteomes" id="UP000625316">
    <property type="component" value="Unassembled WGS sequence"/>
</dbReference>
<evidence type="ECO:0000313" key="8">
    <source>
        <dbReference type="Proteomes" id="UP000625316"/>
    </source>
</evidence>